<feature type="compositionally biased region" description="Basic and acidic residues" evidence="1">
    <location>
        <begin position="108"/>
        <end position="118"/>
    </location>
</feature>
<reference evidence="2 3" key="1">
    <citation type="journal article" date="2020" name="BMC Genomics">
        <title>Intraspecific diversification of the crop wild relative Brassica cretica Lam. using demographic model selection.</title>
        <authorList>
            <person name="Kioukis A."/>
            <person name="Michalopoulou V.A."/>
            <person name="Briers L."/>
            <person name="Pirintsos S."/>
            <person name="Studholme D.J."/>
            <person name="Pavlidis P."/>
            <person name="Sarris P.F."/>
        </authorList>
    </citation>
    <scope>NUCLEOTIDE SEQUENCE [LARGE SCALE GENOMIC DNA]</scope>
    <source>
        <strain evidence="3">cv. PFS-1207/04</strain>
    </source>
</reference>
<gene>
    <name evidence="2" type="ORF">DY000_02007704</name>
</gene>
<evidence type="ECO:0000256" key="1">
    <source>
        <dbReference type="SAM" id="MobiDB-lite"/>
    </source>
</evidence>
<evidence type="ECO:0000313" key="3">
    <source>
        <dbReference type="Proteomes" id="UP000266723"/>
    </source>
</evidence>
<feature type="region of interest" description="Disordered" evidence="1">
    <location>
        <begin position="267"/>
        <end position="400"/>
    </location>
</feature>
<feature type="region of interest" description="Disordered" evidence="1">
    <location>
        <begin position="40"/>
        <end position="218"/>
    </location>
</feature>
<name>A0ABQ7CAG3_BRACR</name>
<feature type="compositionally biased region" description="Basic and acidic residues" evidence="1">
    <location>
        <begin position="199"/>
        <end position="213"/>
    </location>
</feature>
<comment type="caution">
    <text evidence="2">The sequence shown here is derived from an EMBL/GenBank/DDBJ whole genome shotgun (WGS) entry which is preliminary data.</text>
</comment>
<accession>A0ABQ7CAG3</accession>
<sequence>MKEEKIPKKDRRHWSGVALDQRWTSWRKTGEKECDLESFMQNSRAEQPDRQRSNFSVSPLKVRNSKTSPERKREIGEGNGGWSDGAKHDDQARSYKGVVINGNSGNQSKDRDGRDYYGKGKGKVFEAPGSKWVKAAERGQRRPSNHHGYYKGDSEGSRHKSVRREDGRHGATAAGTGIQEAHIRPSSGQYRADQVQRIPSKEAREDGEIRNTGEDDTLLPSLEFLLELAKTQAEGTEEDQADDLEMEMDAINATLLENGFDMEAKEEFQTLSEEEAEQAELASRAQEEKVHTQEEEELMHEEADMEKGKGAGELALRQGSRKRLLKPSINTAGRNKMRAANALVSPRRKAAAKVGSRHGDGSKPPESKGPSITKPANLKFYGSSLTRRAGKNEESVSEVL</sequence>
<feature type="compositionally biased region" description="Basic and acidic residues" evidence="1">
    <location>
        <begin position="150"/>
        <end position="169"/>
    </location>
</feature>
<dbReference type="EMBL" id="QGKV02000832">
    <property type="protein sequence ID" value="KAF3548263.1"/>
    <property type="molecule type" value="Genomic_DNA"/>
</dbReference>
<proteinExistence type="predicted"/>
<organism evidence="2 3">
    <name type="scientific">Brassica cretica</name>
    <name type="common">Mustard</name>
    <dbReference type="NCBI Taxonomy" id="69181"/>
    <lineage>
        <taxon>Eukaryota</taxon>
        <taxon>Viridiplantae</taxon>
        <taxon>Streptophyta</taxon>
        <taxon>Embryophyta</taxon>
        <taxon>Tracheophyta</taxon>
        <taxon>Spermatophyta</taxon>
        <taxon>Magnoliopsida</taxon>
        <taxon>eudicotyledons</taxon>
        <taxon>Gunneridae</taxon>
        <taxon>Pentapetalae</taxon>
        <taxon>rosids</taxon>
        <taxon>malvids</taxon>
        <taxon>Brassicales</taxon>
        <taxon>Brassicaceae</taxon>
        <taxon>Brassiceae</taxon>
        <taxon>Brassica</taxon>
    </lineage>
</organism>
<feature type="compositionally biased region" description="Basic and acidic residues" evidence="1">
    <location>
        <begin position="357"/>
        <end position="366"/>
    </location>
</feature>
<evidence type="ECO:0000313" key="2">
    <source>
        <dbReference type="EMBL" id="KAF3548263.1"/>
    </source>
</evidence>
<keyword evidence="3" id="KW-1185">Reference proteome</keyword>
<feature type="compositionally biased region" description="Basic and acidic residues" evidence="1">
    <location>
        <begin position="300"/>
        <end position="310"/>
    </location>
</feature>
<protein>
    <submittedName>
        <fullName evidence="2">Uncharacterized protein</fullName>
    </submittedName>
</protein>
<dbReference type="Proteomes" id="UP000266723">
    <property type="component" value="Unassembled WGS sequence"/>
</dbReference>